<proteinExistence type="predicted"/>
<comment type="caution">
    <text evidence="1">The sequence shown here is derived from an EMBL/GenBank/DDBJ whole genome shotgun (WGS) entry which is preliminary data.</text>
</comment>
<dbReference type="Proteomes" id="UP000836387">
    <property type="component" value="Unassembled WGS sequence"/>
</dbReference>
<name>A0ACA9U6G3_BIOOC</name>
<evidence type="ECO:0000313" key="1">
    <source>
        <dbReference type="EMBL" id="CAG9948911.1"/>
    </source>
</evidence>
<reference evidence="1" key="1">
    <citation type="submission" date="2020-04" db="EMBL/GenBank/DDBJ databases">
        <authorList>
            <person name="Broberg M."/>
        </authorList>
    </citation>
    <scope>NUCLEOTIDE SEQUENCE</scope>
</reference>
<protein>
    <submittedName>
        <fullName evidence="1">Uncharacterized protein</fullName>
    </submittedName>
</protein>
<sequence>MPDLDIFLDGNLAPALDNKSTRQRQDLLHRAWPDMAAAHAPDLAAYKRRSKARGRARGASGSDNGLDKNYALPYMNLEDLARGNAFLVLLNSRVRHPPSQFAVLDEQSLRFGIWAEALTPQAFYSQARRIRHGRGCWQDPKLPTGLLVLDVQATLLQALRDIVALVLQDKPLEVYAKTGPVAPELPPLSLHPREDSPSVTDLARTCASLPRAREGGRRSAVLAHPHLHGRMGRLRLGYA</sequence>
<keyword evidence="2" id="KW-1185">Reference proteome</keyword>
<gene>
    <name evidence="1" type="ORF">CRV2_00016011</name>
</gene>
<organism evidence="1 2">
    <name type="scientific">Clonostachys rosea f. rosea IK726</name>
    <dbReference type="NCBI Taxonomy" id="1349383"/>
    <lineage>
        <taxon>Eukaryota</taxon>
        <taxon>Fungi</taxon>
        <taxon>Dikarya</taxon>
        <taxon>Ascomycota</taxon>
        <taxon>Pezizomycotina</taxon>
        <taxon>Sordariomycetes</taxon>
        <taxon>Hypocreomycetidae</taxon>
        <taxon>Hypocreales</taxon>
        <taxon>Bionectriaceae</taxon>
        <taxon>Clonostachys</taxon>
    </lineage>
</organism>
<accession>A0ACA9U6G3</accession>
<reference evidence="1" key="2">
    <citation type="submission" date="2021-10" db="EMBL/GenBank/DDBJ databases">
        <authorList>
            <person name="Piombo E."/>
        </authorList>
    </citation>
    <scope>NUCLEOTIDE SEQUENCE</scope>
</reference>
<evidence type="ECO:0000313" key="2">
    <source>
        <dbReference type="Proteomes" id="UP000836387"/>
    </source>
</evidence>
<dbReference type="EMBL" id="CADEHS020000052">
    <property type="protein sequence ID" value="CAG9948911.1"/>
    <property type="molecule type" value="Genomic_DNA"/>
</dbReference>